<keyword evidence="2" id="KW-0472">Membrane</keyword>
<dbReference type="Pfam" id="PF00652">
    <property type="entry name" value="Ricin_B_lectin"/>
    <property type="match status" value="1"/>
</dbReference>
<keyword evidence="4" id="KW-0430">Lectin</keyword>
<dbReference type="SMART" id="SM00458">
    <property type="entry name" value="RICIN"/>
    <property type="match status" value="1"/>
</dbReference>
<dbReference type="GO" id="GO:0030246">
    <property type="term" value="F:carbohydrate binding"/>
    <property type="evidence" value="ECO:0007669"/>
    <property type="project" value="UniProtKB-KW"/>
</dbReference>
<feature type="transmembrane region" description="Helical" evidence="2">
    <location>
        <begin position="183"/>
        <end position="205"/>
    </location>
</feature>
<evidence type="ECO:0000256" key="1">
    <source>
        <dbReference type="SAM" id="MobiDB-lite"/>
    </source>
</evidence>
<evidence type="ECO:0000313" key="4">
    <source>
        <dbReference type="EMBL" id="SDN16267.1"/>
    </source>
</evidence>
<sequence>MQRAVPVPQWATPERIQDCRRASFERTRPRSCWSVKAPGGNRTGIVGRKGSVTVFDAAAELSLGACGLRSPPPAGVFMPRPRLGAGTGTGLPAVPRSAAGVAQPRWVRQRRFDMDYCEPCRRQLNGAISCPGCGAVYRIVVATGVNAAGTSADSLDQTVTVPEKAPAREMPHRSRRRDEAGRHGWWIVWGVAGLVACVAVAAVVVHRSAHGPSKPSGVVATAIGKGLPFVPPPTRLRGTDARASRPRPTGAATESITHSPAATGQHLSPSAVGTPSGRGPAGSTPSRAGTPPHNARVYSGTVVSASGRCLVPGRDNSHGGTGLGLAACTSAAGQRWQPEADGSLRNGGRCLDVINAAVDNDSPVQLFTCNRTPAQKWARDSLGEIVNPQSGRCLDASTMAIMVCTGQANQRWEMP</sequence>
<evidence type="ECO:0000259" key="3">
    <source>
        <dbReference type="SMART" id="SM00458"/>
    </source>
</evidence>
<gene>
    <name evidence="4" type="ORF">SAMN05216259_1036</name>
</gene>
<name>A0A1G9Z4Z0_9ACTN</name>
<dbReference type="AlphaFoldDB" id="A0A1G9Z4Z0"/>
<feature type="region of interest" description="Disordered" evidence="1">
    <location>
        <begin position="225"/>
        <end position="297"/>
    </location>
</feature>
<organism evidence="4 5">
    <name type="scientific">Actinacidiphila guanduensis</name>
    <dbReference type="NCBI Taxonomy" id="310781"/>
    <lineage>
        <taxon>Bacteria</taxon>
        <taxon>Bacillati</taxon>
        <taxon>Actinomycetota</taxon>
        <taxon>Actinomycetes</taxon>
        <taxon>Kitasatosporales</taxon>
        <taxon>Streptomycetaceae</taxon>
        <taxon>Actinacidiphila</taxon>
    </lineage>
</organism>
<dbReference type="Gene3D" id="2.80.10.50">
    <property type="match status" value="1"/>
</dbReference>
<dbReference type="InterPro" id="IPR035992">
    <property type="entry name" value="Ricin_B-like_lectins"/>
</dbReference>
<dbReference type="Proteomes" id="UP000199341">
    <property type="component" value="Unassembled WGS sequence"/>
</dbReference>
<keyword evidence="2" id="KW-1133">Transmembrane helix</keyword>
<dbReference type="SUPFAM" id="SSF50370">
    <property type="entry name" value="Ricin B-like lectins"/>
    <property type="match status" value="1"/>
</dbReference>
<keyword evidence="5" id="KW-1185">Reference proteome</keyword>
<dbReference type="STRING" id="310781.SAMN05216259_1036"/>
<feature type="domain" description="Ricin B lectin" evidence="3">
    <location>
        <begin position="296"/>
        <end position="415"/>
    </location>
</feature>
<keyword evidence="2" id="KW-0812">Transmembrane</keyword>
<reference evidence="4 5" key="1">
    <citation type="submission" date="2016-10" db="EMBL/GenBank/DDBJ databases">
        <authorList>
            <person name="de Groot N.N."/>
        </authorList>
    </citation>
    <scope>NUCLEOTIDE SEQUENCE [LARGE SCALE GENOMIC DNA]</scope>
    <source>
        <strain evidence="4 5">CGMCC 4.2022</strain>
    </source>
</reference>
<dbReference type="PROSITE" id="PS50231">
    <property type="entry name" value="RICIN_B_LECTIN"/>
    <property type="match status" value="1"/>
</dbReference>
<dbReference type="InterPro" id="IPR000772">
    <property type="entry name" value="Ricin_B_lectin"/>
</dbReference>
<accession>A0A1G9Z4Z0</accession>
<proteinExistence type="predicted"/>
<evidence type="ECO:0000256" key="2">
    <source>
        <dbReference type="SAM" id="Phobius"/>
    </source>
</evidence>
<feature type="compositionally biased region" description="Polar residues" evidence="1">
    <location>
        <begin position="252"/>
        <end position="273"/>
    </location>
</feature>
<evidence type="ECO:0000313" key="5">
    <source>
        <dbReference type="Proteomes" id="UP000199341"/>
    </source>
</evidence>
<dbReference type="EMBL" id="FNIE01000003">
    <property type="protein sequence ID" value="SDN16267.1"/>
    <property type="molecule type" value="Genomic_DNA"/>
</dbReference>
<protein>
    <submittedName>
        <fullName evidence="4">Ricin-type beta-trefoil lectin domain-containing protein</fullName>
    </submittedName>
</protein>